<sequence>MPVTAPSQPATDAELIARWQSGDQRAASALVERHAPSVARFAASLGVREEIDELVQDTFVRAFQSLESFRADSQLRTWLFTICKRLLLDRKRAERRRRDVAEIDERDAATEYDALDVMVGDELAERLRDAMGGLTDLQREVFSLRVNEGMAYAEIASAVGSTEGACRVHYHNALKAIKERLRDA</sequence>
<keyword evidence="2 6" id="KW-0805">Transcription regulation</keyword>
<dbReference type="NCBIfam" id="TIGR02937">
    <property type="entry name" value="sigma70-ECF"/>
    <property type="match status" value="1"/>
</dbReference>
<dbReference type="RefSeq" id="WP_367885146.1">
    <property type="nucleotide sequence ID" value="NZ_CP130612.1"/>
</dbReference>
<dbReference type="InterPro" id="IPR013325">
    <property type="entry name" value="RNA_pol_sigma_r2"/>
</dbReference>
<proteinExistence type="inferred from homology"/>
<dbReference type="Gene3D" id="1.10.10.10">
    <property type="entry name" value="Winged helix-like DNA-binding domain superfamily/Winged helix DNA-binding domain"/>
    <property type="match status" value="1"/>
</dbReference>
<dbReference type="Proteomes" id="UP001229955">
    <property type="component" value="Chromosome"/>
</dbReference>
<gene>
    <name evidence="9" type="ORF">Strain138_001553</name>
    <name evidence="10" type="ORF">Strain318_001553</name>
</gene>
<dbReference type="InterPro" id="IPR007627">
    <property type="entry name" value="RNA_pol_sigma70_r2"/>
</dbReference>
<dbReference type="InterPro" id="IPR014284">
    <property type="entry name" value="RNA_pol_sigma-70_dom"/>
</dbReference>
<keyword evidence="3 6" id="KW-0731">Sigma factor</keyword>
<evidence type="ECO:0000259" key="8">
    <source>
        <dbReference type="Pfam" id="PF08281"/>
    </source>
</evidence>
<evidence type="ECO:0000313" key="11">
    <source>
        <dbReference type="Proteomes" id="UP001229955"/>
    </source>
</evidence>
<keyword evidence="5 6" id="KW-0804">Transcription</keyword>
<evidence type="ECO:0000313" key="10">
    <source>
        <dbReference type="EMBL" id="WKW15177.1"/>
    </source>
</evidence>
<evidence type="ECO:0000256" key="6">
    <source>
        <dbReference type="RuleBase" id="RU000716"/>
    </source>
</evidence>
<evidence type="ECO:0000259" key="7">
    <source>
        <dbReference type="Pfam" id="PF04542"/>
    </source>
</evidence>
<evidence type="ECO:0000256" key="5">
    <source>
        <dbReference type="ARBA" id="ARBA00023163"/>
    </source>
</evidence>
<dbReference type="InterPro" id="IPR013324">
    <property type="entry name" value="RNA_pol_sigma_r3/r4-like"/>
</dbReference>
<dbReference type="PANTHER" id="PTHR43133">
    <property type="entry name" value="RNA POLYMERASE ECF-TYPE SIGMA FACTO"/>
    <property type="match status" value="1"/>
</dbReference>
<dbReference type="Pfam" id="PF08281">
    <property type="entry name" value="Sigma70_r4_2"/>
    <property type="match status" value="1"/>
</dbReference>
<dbReference type="InterPro" id="IPR036388">
    <property type="entry name" value="WH-like_DNA-bd_sf"/>
</dbReference>
<dbReference type="PROSITE" id="PS01063">
    <property type="entry name" value="SIGMA70_ECF"/>
    <property type="match status" value="1"/>
</dbReference>
<dbReference type="InterPro" id="IPR000838">
    <property type="entry name" value="RNA_pol_sigma70_ECF_CS"/>
</dbReference>
<dbReference type="SUPFAM" id="SSF88946">
    <property type="entry name" value="Sigma2 domain of RNA polymerase sigma factors"/>
    <property type="match status" value="1"/>
</dbReference>
<evidence type="ECO:0000256" key="4">
    <source>
        <dbReference type="ARBA" id="ARBA00023125"/>
    </source>
</evidence>
<evidence type="ECO:0000256" key="3">
    <source>
        <dbReference type="ARBA" id="ARBA00023082"/>
    </source>
</evidence>
<dbReference type="Pfam" id="PF04542">
    <property type="entry name" value="Sigma70_r2"/>
    <property type="match status" value="1"/>
</dbReference>
<organism evidence="10 11">
    <name type="scientific">Pseudogemmatithrix spongiicola</name>
    <dbReference type="NCBI Taxonomy" id="3062599"/>
    <lineage>
        <taxon>Bacteria</taxon>
        <taxon>Pseudomonadati</taxon>
        <taxon>Gemmatimonadota</taxon>
        <taxon>Gemmatimonadia</taxon>
        <taxon>Gemmatimonadales</taxon>
        <taxon>Gemmatimonadaceae</taxon>
        <taxon>Pseudogemmatithrix</taxon>
    </lineage>
</organism>
<dbReference type="GO" id="GO:0016987">
    <property type="term" value="F:sigma factor activity"/>
    <property type="evidence" value="ECO:0007669"/>
    <property type="project" value="UniProtKB-KW"/>
</dbReference>
<evidence type="ECO:0000313" key="9">
    <source>
        <dbReference type="EMBL" id="WKW12269.1"/>
    </source>
</evidence>
<dbReference type="Gene3D" id="1.10.1740.10">
    <property type="match status" value="1"/>
</dbReference>
<comment type="similarity">
    <text evidence="1 6">Belongs to the sigma-70 factor family. ECF subfamily.</text>
</comment>
<dbReference type="InterPro" id="IPR013249">
    <property type="entry name" value="RNA_pol_sigma70_r4_t2"/>
</dbReference>
<dbReference type="AlphaFoldDB" id="A0AA49Q7L0"/>
<dbReference type="KEGG" id="pspc:Strain318_001553"/>
<keyword evidence="4 6" id="KW-0238">DNA-binding</keyword>
<dbReference type="EMBL" id="CP130613">
    <property type="protein sequence ID" value="WKW15177.1"/>
    <property type="molecule type" value="Genomic_DNA"/>
</dbReference>
<evidence type="ECO:0000256" key="1">
    <source>
        <dbReference type="ARBA" id="ARBA00010641"/>
    </source>
</evidence>
<keyword evidence="11" id="KW-1185">Reference proteome</keyword>
<dbReference type="EMBL" id="CP130612">
    <property type="protein sequence ID" value="WKW12269.1"/>
    <property type="molecule type" value="Genomic_DNA"/>
</dbReference>
<protein>
    <recommendedName>
        <fullName evidence="6">RNA polymerase sigma factor</fullName>
    </recommendedName>
</protein>
<name>A0AA49Q7L0_9BACT</name>
<reference evidence="10" key="1">
    <citation type="submission" date="2023-07" db="EMBL/GenBank/DDBJ databases">
        <authorList>
            <person name="Haufschild T."/>
            <person name="Kallscheuer N."/>
            <person name="Hammer J."/>
            <person name="Kohn T."/>
            <person name="Kabuu M."/>
            <person name="Jogler M."/>
            <person name="Wohfarth N."/>
            <person name="Heuer A."/>
            <person name="Rohde M."/>
            <person name="van Teeseling M.C.F."/>
            <person name="Jogler C."/>
        </authorList>
    </citation>
    <scope>NUCLEOTIDE SEQUENCE</scope>
    <source>
        <strain evidence="9">Strain 138</strain>
        <strain evidence="10">Strain 318</strain>
    </source>
</reference>
<feature type="domain" description="RNA polymerase sigma-70 region 2" evidence="7">
    <location>
        <begin position="30"/>
        <end position="97"/>
    </location>
</feature>
<dbReference type="SUPFAM" id="SSF88659">
    <property type="entry name" value="Sigma3 and sigma4 domains of RNA polymerase sigma factors"/>
    <property type="match status" value="1"/>
</dbReference>
<evidence type="ECO:0000256" key="2">
    <source>
        <dbReference type="ARBA" id="ARBA00023015"/>
    </source>
</evidence>
<accession>A0AA49Q7L0</accession>
<accession>A0AA49Q506</accession>
<dbReference type="GO" id="GO:0003677">
    <property type="term" value="F:DNA binding"/>
    <property type="evidence" value="ECO:0007669"/>
    <property type="project" value="UniProtKB-KW"/>
</dbReference>
<feature type="domain" description="RNA polymerase sigma factor 70 region 4 type 2" evidence="8">
    <location>
        <begin position="125"/>
        <end position="177"/>
    </location>
</feature>
<dbReference type="GO" id="GO:0006352">
    <property type="term" value="P:DNA-templated transcription initiation"/>
    <property type="evidence" value="ECO:0007669"/>
    <property type="project" value="InterPro"/>
</dbReference>
<dbReference type="InterPro" id="IPR039425">
    <property type="entry name" value="RNA_pol_sigma-70-like"/>
</dbReference>
<dbReference type="PANTHER" id="PTHR43133:SF8">
    <property type="entry name" value="RNA POLYMERASE SIGMA FACTOR HI_1459-RELATED"/>
    <property type="match status" value="1"/>
</dbReference>